<evidence type="ECO:0008006" key="4">
    <source>
        <dbReference type="Google" id="ProtNLM"/>
    </source>
</evidence>
<dbReference type="RefSeq" id="WP_153819252.1">
    <property type="nucleotide sequence ID" value="NZ_WJIE01000003.1"/>
</dbReference>
<name>A0A6N7PQI4_9BACT</name>
<keyword evidence="1" id="KW-0732">Signal</keyword>
<sequence length="497" mass="49028">MPYTRARAAGFVLLGLTLGAGCAAGGGGDARGAGGGIAGGCTRASDCEVLAGPCRAAACINGSCEAVPASELGACDDGLFCTIDDSCRGGVCVGGASRGCASPDDCHIGVCDEAAGACTSMVGNEGATCDTGDLCAAGGACSNGACVGAVAVDCTALDGPCTKGICDPAKGCVAIPANDGGACGEAKAEDCKAGRCAGGQCEVVAANEGKPCDDGSFCTLGEFCQAGVCGAGGPRPCAAPSACWTATCDEAADICVASPGNEGAACDDGDPCRAETKCANGACIGGVAANEGAACDDGLACTTGEVCAAGVCVTATGPRVYFREDFSSNERGWLLGPEWAIGPAKESSGDAFGADPGLDHTSTADNGVAGVVIGGAASTVAHPFHWLESPAFDTSGAEGTVVFGFHRWLNSDFAPHMDNAIEVWDGAAWVRLWSSGPPPRVQDSPVVGKGWTYLQHDVTAYKNAAMRVRFGVSVGGMSLKVGSWNVDDVVVADQACP</sequence>
<feature type="chain" id="PRO_5027074542" description="MAM domain-containing protein" evidence="1">
    <location>
        <begin position="24"/>
        <end position="497"/>
    </location>
</feature>
<feature type="signal peptide" evidence="1">
    <location>
        <begin position="1"/>
        <end position="23"/>
    </location>
</feature>
<proteinExistence type="predicted"/>
<reference evidence="2 3" key="1">
    <citation type="submission" date="2019-10" db="EMBL/GenBank/DDBJ databases">
        <title>A soil myxobacterium in the family Polyangiaceae.</title>
        <authorList>
            <person name="Li Y."/>
            <person name="Wang J."/>
        </authorList>
    </citation>
    <scope>NUCLEOTIDE SEQUENCE [LARGE SCALE GENOMIC DNA]</scope>
    <source>
        <strain evidence="2 3">DSM 14734</strain>
    </source>
</reference>
<evidence type="ECO:0000313" key="3">
    <source>
        <dbReference type="Proteomes" id="UP000440224"/>
    </source>
</evidence>
<dbReference type="OrthoDB" id="1013954at2"/>
<evidence type="ECO:0000256" key="1">
    <source>
        <dbReference type="SAM" id="SignalP"/>
    </source>
</evidence>
<evidence type="ECO:0000313" key="2">
    <source>
        <dbReference type="EMBL" id="MRG92364.1"/>
    </source>
</evidence>
<accession>A0A6N7PQI4</accession>
<dbReference type="Proteomes" id="UP000440224">
    <property type="component" value="Unassembled WGS sequence"/>
</dbReference>
<organism evidence="2 3">
    <name type="scientific">Polyangium spumosum</name>
    <dbReference type="NCBI Taxonomy" id="889282"/>
    <lineage>
        <taxon>Bacteria</taxon>
        <taxon>Pseudomonadati</taxon>
        <taxon>Myxococcota</taxon>
        <taxon>Polyangia</taxon>
        <taxon>Polyangiales</taxon>
        <taxon>Polyangiaceae</taxon>
        <taxon>Polyangium</taxon>
    </lineage>
</organism>
<dbReference type="EMBL" id="WJIE01000003">
    <property type="protein sequence ID" value="MRG92364.1"/>
    <property type="molecule type" value="Genomic_DNA"/>
</dbReference>
<dbReference type="SUPFAM" id="SSF49899">
    <property type="entry name" value="Concanavalin A-like lectins/glucanases"/>
    <property type="match status" value="1"/>
</dbReference>
<dbReference type="AlphaFoldDB" id="A0A6N7PQI4"/>
<comment type="caution">
    <text evidence="2">The sequence shown here is derived from an EMBL/GenBank/DDBJ whole genome shotgun (WGS) entry which is preliminary data.</text>
</comment>
<keyword evidence="3" id="KW-1185">Reference proteome</keyword>
<protein>
    <recommendedName>
        <fullName evidence="4">MAM domain-containing protein</fullName>
    </recommendedName>
</protein>
<dbReference type="InterPro" id="IPR013320">
    <property type="entry name" value="ConA-like_dom_sf"/>
</dbReference>
<gene>
    <name evidence="2" type="ORF">GF068_10545</name>
</gene>
<dbReference type="PROSITE" id="PS51257">
    <property type="entry name" value="PROKAR_LIPOPROTEIN"/>
    <property type="match status" value="1"/>
</dbReference>